<dbReference type="EMBL" id="KL198023">
    <property type="protein sequence ID" value="KDQ17568.1"/>
    <property type="molecule type" value="Genomic_DNA"/>
</dbReference>
<sequence length="156" mass="17795">MIQTVTGNLLAWYYLPFRLLRPLYISAYAPSLTSQVASRFLAALPTPVDTQLYSHPCVNRIQLRGRVRSESSTHNSVPWPHFATPRTQAARSRSGYVISPCCFWVFCAYQPLQPPSAVYETVPRRTRYVCEMNGITHNCAPIHMQKRERAESIHGL</sequence>
<gene>
    <name evidence="1" type="ORF">BOTBODRAFT_577697</name>
</gene>
<dbReference type="Proteomes" id="UP000027195">
    <property type="component" value="Unassembled WGS sequence"/>
</dbReference>
<evidence type="ECO:0000313" key="2">
    <source>
        <dbReference type="Proteomes" id="UP000027195"/>
    </source>
</evidence>
<accession>A0A067MP73</accession>
<keyword evidence="2" id="KW-1185">Reference proteome</keyword>
<dbReference type="HOGENOM" id="CLU_1686286_0_0_1"/>
<reference evidence="2" key="1">
    <citation type="journal article" date="2014" name="Proc. Natl. Acad. Sci. U.S.A.">
        <title>Extensive sampling of basidiomycete genomes demonstrates inadequacy of the white-rot/brown-rot paradigm for wood decay fungi.</title>
        <authorList>
            <person name="Riley R."/>
            <person name="Salamov A.A."/>
            <person name="Brown D.W."/>
            <person name="Nagy L.G."/>
            <person name="Floudas D."/>
            <person name="Held B.W."/>
            <person name="Levasseur A."/>
            <person name="Lombard V."/>
            <person name="Morin E."/>
            <person name="Otillar R."/>
            <person name="Lindquist E.A."/>
            <person name="Sun H."/>
            <person name="LaButti K.M."/>
            <person name="Schmutz J."/>
            <person name="Jabbour D."/>
            <person name="Luo H."/>
            <person name="Baker S.E."/>
            <person name="Pisabarro A.G."/>
            <person name="Walton J.D."/>
            <person name="Blanchette R.A."/>
            <person name="Henrissat B."/>
            <person name="Martin F."/>
            <person name="Cullen D."/>
            <person name="Hibbett D.S."/>
            <person name="Grigoriev I.V."/>
        </authorList>
    </citation>
    <scope>NUCLEOTIDE SEQUENCE [LARGE SCALE GENOMIC DNA]</scope>
    <source>
        <strain evidence="2">FD-172 SS1</strain>
    </source>
</reference>
<dbReference type="AlphaFoldDB" id="A0A067MP73"/>
<protein>
    <submittedName>
        <fullName evidence="1">Uncharacterized protein</fullName>
    </submittedName>
</protein>
<name>A0A067MP73_BOTB1</name>
<evidence type="ECO:0000313" key="1">
    <source>
        <dbReference type="EMBL" id="KDQ17568.1"/>
    </source>
</evidence>
<organism evidence="1 2">
    <name type="scientific">Botryobasidium botryosum (strain FD-172 SS1)</name>
    <dbReference type="NCBI Taxonomy" id="930990"/>
    <lineage>
        <taxon>Eukaryota</taxon>
        <taxon>Fungi</taxon>
        <taxon>Dikarya</taxon>
        <taxon>Basidiomycota</taxon>
        <taxon>Agaricomycotina</taxon>
        <taxon>Agaricomycetes</taxon>
        <taxon>Cantharellales</taxon>
        <taxon>Botryobasidiaceae</taxon>
        <taxon>Botryobasidium</taxon>
    </lineage>
</organism>
<dbReference type="InParanoid" id="A0A067MP73"/>
<proteinExistence type="predicted"/>